<proteinExistence type="predicted"/>
<feature type="transmembrane region" description="Helical" evidence="6">
    <location>
        <begin position="225"/>
        <end position="246"/>
    </location>
</feature>
<dbReference type="OrthoDB" id="194139at2759"/>
<feature type="transmembrane region" description="Helical" evidence="6">
    <location>
        <begin position="161"/>
        <end position="186"/>
    </location>
</feature>
<feature type="transmembrane region" description="Helical" evidence="6">
    <location>
        <begin position="350"/>
        <end position="370"/>
    </location>
</feature>
<keyword evidence="4 6" id="KW-0472">Membrane</keyword>
<feature type="region of interest" description="Disordered" evidence="5">
    <location>
        <begin position="1"/>
        <end position="32"/>
    </location>
</feature>
<dbReference type="GO" id="GO:0022857">
    <property type="term" value="F:transmembrane transporter activity"/>
    <property type="evidence" value="ECO:0007669"/>
    <property type="project" value="InterPro"/>
</dbReference>
<dbReference type="HOGENOM" id="CLU_013756_4_1_1"/>
<dbReference type="PROSITE" id="PS50850">
    <property type="entry name" value="MFS"/>
    <property type="match status" value="1"/>
</dbReference>
<evidence type="ECO:0000256" key="2">
    <source>
        <dbReference type="ARBA" id="ARBA00022692"/>
    </source>
</evidence>
<evidence type="ECO:0000256" key="5">
    <source>
        <dbReference type="SAM" id="MobiDB-lite"/>
    </source>
</evidence>
<dbReference type="SUPFAM" id="SSF103473">
    <property type="entry name" value="MFS general substrate transporter"/>
    <property type="match status" value="1"/>
</dbReference>
<feature type="transmembrane region" description="Helical" evidence="6">
    <location>
        <begin position="131"/>
        <end position="155"/>
    </location>
</feature>
<dbReference type="PANTHER" id="PTHR23507">
    <property type="entry name" value="ZGC:174356"/>
    <property type="match status" value="1"/>
</dbReference>
<feature type="domain" description="Major facilitator superfamily (MFS) profile" evidence="7">
    <location>
        <begin position="49"/>
        <end position="499"/>
    </location>
</feature>
<dbReference type="GO" id="GO:0016020">
    <property type="term" value="C:membrane"/>
    <property type="evidence" value="ECO:0007669"/>
    <property type="project" value="UniProtKB-SubCell"/>
</dbReference>
<evidence type="ECO:0000313" key="8">
    <source>
        <dbReference type="EMBL" id="EQL02448.1"/>
    </source>
</evidence>
<keyword evidence="2 6" id="KW-0812">Transmembrane</keyword>
<evidence type="ECO:0000256" key="4">
    <source>
        <dbReference type="ARBA" id="ARBA00023136"/>
    </source>
</evidence>
<name>T5AKU0_OPHSC</name>
<dbReference type="EMBL" id="KE652308">
    <property type="protein sequence ID" value="EQL02448.1"/>
    <property type="molecule type" value="Genomic_DNA"/>
</dbReference>
<dbReference type="InterPro" id="IPR011701">
    <property type="entry name" value="MFS"/>
</dbReference>
<dbReference type="Proteomes" id="UP000019374">
    <property type="component" value="Unassembled WGS sequence"/>
</dbReference>
<evidence type="ECO:0000256" key="3">
    <source>
        <dbReference type="ARBA" id="ARBA00022989"/>
    </source>
</evidence>
<dbReference type="eggNOG" id="ENOG502QWBF">
    <property type="taxonomic scope" value="Eukaryota"/>
</dbReference>
<comment type="subcellular location">
    <subcellularLocation>
        <location evidence="1">Membrane</location>
        <topology evidence="1">Multi-pass membrane protein</topology>
    </subcellularLocation>
</comment>
<evidence type="ECO:0000256" key="1">
    <source>
        <dbReference type="ARBA" id="ARBA00004141"/>
    </source>
</evidence>
<organism evidence="8 9">
    <name type="scientific">Ophiocordyceps sinensis (strain Co18 / CGMCC 3.14243)</name>
    <name type="common">Yarsagumba caterpillar fungus</name>
    <name type="synonym">Hirsutella sinensis</name>
    <dbReference type="NCBI Taxonomy" id="911162"/>
    <lineage>
        <taxon>Eukaryota</taxon>
        <taxon>Fungi</taxon>
        <taxon>Dikarya</taxon>
        <taxon>Ascomycota</taxon>
        <taxon>Pezizomycotina</taxon>
        <taxon>Sordariomycetes</taxon>
        <taxon>Hypocreomycetidae</taxon>
        <taxon>Hypocreales</taxon>
        <taxon>Ophiocordycipitaceae</taxon>
        <taxon>Ophiocordyceps</taxon>
    </lineage>
</organism>
<gene>
    <name evidence="8" type="ORF">OCS_01837</name>
</gene>
<feature type="transmembrane region" description="Helical" evidence="6">
    <location>
        <begin position="106"/>
        <end position="124"/>
    </location>
</feature>
<sequence>MDPQHVAEARPLLQSSARNHDSPSASSTHEPRSASQRLGLALVLPCLLLILLVEIGATLITTPMNQIQEGIICQMWHPGIPEPSKDVRCKDRDVQSELSTLRGWELTFGLIPGLLTAIPYGIIADRYGRKVVLSLSLFGITLVQAVDIIICWFPDTFPLRLVWLGAMFTSVGGGPFVLSAMIFAIANDVSNEAQRSFIFFYLAAATIGGELIAGPVAYLAMTRGAWFSVFMGAGCLSAAILVALAFPETRNKAARDESTRDDGDGDQPENSPSLRLFRCAGLRACSKLALKQATTSVRSYFWDDKRLGLLLFSLVFTSLGKFISVILMQYTTKRFHWSWSEAALLSSVSASVNLALVAALLPLVSQLLLLKLGLSPLVKDLFFVRASILVLTIGALGIGLAQNSFALVASLMVFALGYGYSPAMRSLLALLAGHRSIGTLFTAMSVLETTGTLVAGPLMAYTFRTGLAWGESWTGLPFITASILLSCAAVIVFSIRLQN</sequence>
<evidence type="ECO:0000259" key="7">
    <source>
        <dbReference type="PROSITE" id="PS50850"/>
    </source>
</evidence>
<feature type="transmembrane region" description="Helical" evidence="6">
    <location>
        <begin position="38"/>
        <end position="60"/>
    </location>
</feature>
<feature type="transmembrane region" description="Helical" evidence="6">
    <location>
        <begin position="382"/>
        <end position="401"/>
    </location>
</feature>
<feature type="transmembrane region" description="Helical" evidence="6">
    <location>
        <begin position="307"/>
        <end position="330"/>
    </location>
</feature>
<evidence type="ECO:0000313" key="9">
    <source>
        <dbReference type="Proteomes" id="UP000019374"/>
    </source>
</evidence>
<dbReference type="Pfam" id="PF07690">
    <property type="entry name" value="MFS_1"/>
    <property type="match status" value="1"/>
</dbReference>
<accession>T5AKU0</accession>
<feature type="transmembrane region" description="Helical" evidence="6">
    <location>
        <begin position="407"/>
        <end position="428"/>
    </location>
</feature>
<reference evidence="8 9" key="1">
    <citation type="journal article" date="2013" name="Chin. Sci. Bull.">
        <title>Genome survey uncovers the secrets of sex and lifestyle in caterpillar fungus.</title>
        <authorList>
            <person name="Hu X."/>
            <person name="Zhang Y."/>
            <person name="Xiao G."/>
            <person name="Zheng P."/>
            <person name="Xia Y."/>
            <person name="Zhang X."/>
            <person name="St Leger R.J."/>
            <person name="Liu X."/>
            <person name="Wang C."/>
        </authorList>
    </citation>
    <scope>NUCLEOTIDE SEQUENCE [LARGE SCALE GENOMIC DNA]</scope>
    <source>
        <strain evidence="9">Co18 / CGMCC 3.14243</strain>
        <tissue evidence="8">Fruit-body</tissue>
    </source>
</reference>
<dbReference type="InterPro" id="IPR036259">
    <property type="entry name" value="MFS_trans_sf"/>
</dbReference>
<evidence type="ECO:0000256" key="6">
    <source>
        <dbReference type="SAM" id="Phobius"/>
    </source>
</evidence>
<dbReference type="InterPro" id="IPR020846">
    <property type="entry name" value="MFS_dom"/>
</dbReference>
<protein>
    <submittedName>
        <fullName evidence="8">Major facilitator superfamily domain, general substrate transporter</fullName>
    </submittedName>
</protein>
<feature type="transmembrane region" description="Helical" evidence="6">
    <location>
        <begin position="475"/>
        <end position="495"/>
    </location>
</feature>
<dbReference type="Gene3D" id="1.20.1250.20">
    <property type="entry name" value="MFS general substrate transporter like domains"/>
    <property type="match status" value="1"/>
</dbReference>
<feature type="compositionally biased region" description="Polar residues" evidence="5">
    <location>
        <begin position="13"/>
        <end position="32"/>
    </location>
</feature>
<dbReference type="PANTHER" id="PTHR23507:SF1">
    <property type="entry name" value="FI18259P1-RELATED"/>
    <property type="match status" value="1"/>
</dbReference>
<feature type="transmembrane region" description="Helical" evidence="6">
    <location>
        <begin position="198"/>
        <end position="219"/>
    </location>
</feature>
<dbReference type="AlphaFoldDB" id="T5AKU0"/>
<keyword evidence="3 6" id="KW-1133">Transmembrane helix</keyword>
<feature type="transmembrane region" description="Helical" evidence="6">
    <location>
        <begin position="440"/>
        <end position="463"/>
    </location>
</feature>
<dbReference type="CDD" id="cd06174">
    <property type="entry name" value="MFS"/>
    <property type="match status" value="1"/>
</dbReference>